<keyword evidence="3" id="KW-1185">Reference proteome</keyword>
<dbReference type="OrthoDB" id="5371756at2759"/>
<dbReference type="GeneID" id="25031766"/>
<evidence type="ECO:0000256" key="1">
    <source>
        <dbReference type="SAM" id="MobiDB-lite"/>
    </source>
</evidence>
<dbReference type="EMBL" id="KE503206">
    <property type="protein sequence ID" value="EPX73572.1"/>
    <property type="molecule type" value="Genomic_DNA"/>
</dbReference>
<organism evidence="2 3">
    <name type="scientific">Schizosaccharomyces octosporus (strain yFS286)</name>
    <name type="common">Fission yeast</name>
    <name type="synonym">Octosporomyces octosporus</name>
    <dbReference type="NCBI Taxonomy" id="483514"/>
    <lineage>
        <taxon>Eukaryota</taxon>
        <taxon>Fungi</taxon>
        <taxon>Dikarya</taxon>
        <taxon>Ascomycota</taxon>
        <taxon>Taphrinomycotina</taxon>
        <taxon>Schizosaccharomycetes</taxon>
        <taxon>Schizosaccharomycetales</taxon>
        <taxon>Schizosaccharomycetaceae</taxon>
        <taxon>Schizosaccharomyces</taxon>
    </lineage>
</organism>
<evidence type="ECO:0000313" key="3">
    <source>
        <dbReference type="Proteomes" id="UP000016088"/>
    </source>
</evidence>
<dbReference type="VEuPathDB" id="FungiDB:SOCG_02792"/>
<dbReference type="Proteomes" id="UP000016088">
    <property type="component" value="Unassembled WGS sequence"/>
</dbReference>
<dbReference type="RefSeq" id="XP_013016736.1">
    <property type="nucleotide sequence ID" value="XM_013161282.1"/>
</dbReference>
<dbReference type="AlphaFoldDB" id="S9Q044"/>
<feature type="compositionally biased region" description="Low complexity" evidence="1">
    <location>
        <begin position="294"/>
        <end position="303"/>
    </location>
</feature>
<feature type="compositionally biased region" description="Polar residues" evidence="1">
    <location>
        <begin position="172"/>
        <end position="184"/>
    </location>
</feature>
<reference evidence="2 3" key="1">
    <citation type="journal article" date="2011" name="Science">
        <title>Comparative functional genomics of the fission yeasts.</title>
        <authorList>
            <person name="Rhind N."/>
            <person name="Chen Z."/>
            <person name="Yassour M."/>
            <person name="Thompson D.A."/>
            <person name="Haas B.J."/>
            <person name="Habib N."/>
            <person name="Wapinski I."/>
            <person name="Roy S."/>
            <person name="Lin M.F."/>
            <person name="Heiman D.I."/>
            <person name="Young S.K."/>
            <person name="Furuya K."/>
            <person name="Guo Y."/>
            <person name="Pidoux A."/>
            <person name="Chen H.M."/>
            <person name="Robbertse B."/>
            <person name="Goldberg J.M."/>
            <person name="Aoki K."/>
            <person name="Bayne E.H."/>
            <person name="Berlin A.M."/>
            <person name="Desjardins C.A."/>
            <person name="Dobbs E."/>
            <person name="Dukaj L."/>
            <person name="Fan L."/>
            <person name="FitzGerald M.G."/>
            <person name="French C."/>
            <person name="Gujja S."/>
            <person name="Hansen K."/>
            <person name="Keifenheim D."/>
            <person name="Levin J.Z."/>
            <person name="Mosher R.A."/>
            <person name="Mueller C.A."/>
            <person name="Pfiffner J."/>
            <person name="Priest M."/>
            <person name="Russ C."/>
            <person name="Smialowska A."/>
            <person name="Swoboda P."/>
            <person name="Sykes S.M."/>
            <person name="Vaughn M."/>
            <person name="Vengrova S."/>
            <person name="Yoder R."/>
            <person name="Zeng Q."/>
            <person name="Allshire R."/>
            <person name="Baulcombe D."/>
            <person name="Birren B.W."/>
            <person name="Brown W."/>
            <person name="Ekwall K."/>
            <person name="Kellis M."/>
            <person name="Leatherwood J."/>
            <person name="Levin H."/>
            <person name="Margalit H."/>
            <person name="Martienssen R."/>
            <person name="Nieduszynski C.A."/>
            <person name="Spatafora J.W."/>
            <person name="Friedman N."/>
            <person name="Dalgaard J.Z."/>
            <person name="Baumann P."/>
            <person name="Niki H."/>
            <person name="Regev A."/>
            <person name="Nusbaum C."/>
        </authorList>
    </citation>
    <scope>NUCLEOTIDE SEQUENCE [LARGE SCALE GENOMIC DNA]</scope>
    <source>
        <strain evidence="3">yFS286</strain>
    </source>
</reference>
<gene>
    <name evidence="2" type="ORF">SOCG_02792</name>
</gene>
<proteinExistence type="predicted"/>
<sequence length="362" mass="39058">MEGQSSQHEVVEYASQLGIVLDEIFLNVGYLLRSLLANVPNALYHTQLQGECHKFQDYCDLIEVRLLEAKKVLERDLRTLEASEQGKNDQTTTNVTAKPELPIDLTANYTPSNGNTGALDQGLQSDTFQNKNNGGNYFNLSPFNSQPMPNEGAFLGSSDVKPFDGMEPKANASASPKLKSTSGGIESVGNEARPEVYPNLPSGLPSGVSRENDAFQFNMPQEASSDQALQANEFLLPNVLGNTSNSPQDNLSNMSFPSLDTAQGSIPSNFGFLQQQQQAVSPTSNQPKPPNTSYPPSTSSTLDTKTQENYSAAFGNDNSFAAHLNNSFGNNSLALPTDIPSTDSINDLFGESFDFTMSGDNS</sequence>
<evidence type="ECO:0000313" key="2">
    <source>
        <dbReference type="EMBL" id="EPX73572.1"/>
    </source>
</evidence>
<feature type="region of interest" description="Disordered" evidence="1">
    <location>
        <begin position="239"/>
        <end position="260"/>
    </location>
</feature>
<feature type="compositionally biased region" description="Polar residues" evidence="1">
    <location>
        <begin position="274"/>
        <end position="286"/>
    </location>
</feature>
<feature type="region of interest" description="Disordered" evidence="1">
    <location>
        <begin position="274"/>
        <end position="303"/>
    </location>
</feature>
<feature type="region of interest" description="Disordered" evidence="1">
    <location>
        <begin position="168"/>
        <end position="199"/>
    </location>
</feature>
<name>S9Q044_SCHOY</name>
<protein>
    <submittedName>
        <fullName evidence="2">Uncharacterized protein</fullName>
    </submittedName>
</protein>
<feature type="region of interest" description="Disordered" evidence="1">
    <location>
        <begin position="111"/>
        <end position="154"/>
    </location>
</feature>
<feature type="compositionally biased region" description="Polar residues" evidence="1">
    <location>
        <begin position="240"/>
        <end position="260"/>
    </location>
</feature>
<accession>S9Q044</accession>
<feature type="compositionally biased region" description="Polar residues" evidence="1">
    <location>
        <begin position="111"/>
        <end position="148"/>
    </location>
</feature>
<dbReference type="OMA" id="YHTQLQG"/>
<dbReference type="HOGENOM" id="CLU_829386_0_0_1"/>